<dbReference type="PANTHER" id="PTHR16212">
    <property type="entry name" value="FOCADHESIN FAMILY MEMBER"/>
    <property type="match status" value="1"/>
</dbReference>
<dbReference type="GeneID" id="102805624"/>
<protein>
    <submittedName>
        <fullName evidence="3">Focadhesin-like</fullName>
    </submittedName>
</protein>
<sequence length="246" mass="27867">MDQITSPAKKGNLLKATFVRCYICGKRKQAITWLNPCIDATIGTEELGHHLQVIWLLGASLLQLVSYPSEQSMQWLLELMGHAKNVAYEKVTDVKVTNHRMATQFMMYAFTTAVVVWSTKELVLSTGFTSCLRGLASSYERDAASSLSSVPSTSAPVHMFIGNEKYKELILSQMSVHLPLAICSLLSKQPWAELTEKVLDWLIVMYEAPIGNMTDTCRNMLKESMYALRHFPEARKISYWTRLYKT</sequence>
<dbReference type="InterPro" id="IPR045163">
    <property type="entry name" value="Focadhesin/RST1"/>
</dbReference>
<dbReference type="PANTHER" id="PTHR16212:SF4">
    <property type="entry name" value="FOCADHESIN"/>
    <property type="match status" value="1"/>
</dbReference>
<keyword evidence="2" id="KW-1185">Reference proteome</keyword>
<evidence type="ECO:0000313" key="3">
    <source>
        <dbReference type="RefSeq" id="XP_006821869.1"/>
    </source>
</evidence>
<dbReference type="RefSeq" id="XP_006821869.1">
    <property type="nucleotide sequence ID" value="XM_006821806.1"/>
</dbReference>
<reference evidence="3" key="1">
    <citation type="submission" date="2025-08" db="UniProtKB">
        <authorList>
            <consortium name="RefSeq"/>
        </authorList>
    </citation>
    <scope>IDENTIFICATION</scope>
    <source>
        <tissue evidence="3">Testes</tissue>
    </source>
</reference>
<evidence type="ECO:0000313" key="2">
    <source>
        <dbReference type="Proteomes" id="UP000694865"/>
    </source>
</evidence>
<accession>A0ABM0MPC8</accession>
<dbReference type="Proteomes" id="UP000694865">
    <property type="component" value="Unplaced"/>
</dbReference>
<feature type="domain" description="Focadhesin C-terminal" evidence="1">
    <location>
        <begin position="2"/>
        <end position="245"/>
    </location>
</feature>
<dbReference type="InterPro" id="IPR021392">
    <property type="entry name" value="Focadhesin_C"/>
</dbReference>
<proteinExistence type="predicted"/>
<dbReference type="Pfam" id="PF11229">
    <property type="entry name" value="Focadhesin"/>
    <property type="match status" value="1"/>
</dbReference>
<organism evidence="2 3">
    <name type="scientific">Saccoglossus kowalevskii</name>
    <name type="common">Acorn worm</name>
    <dbReference type="NCBI Taxonomy" id="10224"/>
    <lineage>
        <taxon>Eukaryota</taxon>
        <taxon>Metazoa</taxon>
        <taxon>Hemichordata</taxon>
        <taxon>Enteropneusta</taxon>
        <taxon>Harrimaniidae</taxon>
        <taxon>Saccoglossus</taxon>
    </lineage>
</organism>
<gene>
    <name evidence="3" type="primary">LOC102805624</name>
</gene>
<evidence type="ECO:0000259" key="1">
    <source>
        <dbReference type="Pfam" id="PF11229"/>
    </source>
</evidence>
<name>A0ABM0MPC8_SACKO</name>